<gene>
    <name evidence="1" type="ORF">DEBURN_LOCUS10905</name>
</gene>
<name>A0A9N9DG18_9GLOM</name>
<dbReference type="EMBL" id="CAJVPK010004174">
    <property type="protein sequence ID" value="CAG8634361.1"/>
    <property type="molecule type" value="Genomic_DNA"/>
</dbReference>
<comment type="caution">
    <text evidence="1">The sequence shown here is derived from an EMBL/GenBank/DDBJ whole genome shotgun (WGS) entry which is preliminary data.</text>
</comment>
<keyword evidence="2" id="KW-1185">Reference proteome</keyword>
<reference evidence="1" key="1">
    <citation type="submission" date="2021-06" db="EMBL/GenBank/DDBJ databases">
        <authorList>
            <person name="Kallberg Y."/>
            <person name="Tangrot J."/>
            <person name="Rosling A."/>
        </authorList>
    </citation>
    <scope>NUCLEOTIDE SEQUENCE</scope>
    <source>
        <strain evidence="1">AZ414A</strain>
    </source>
</reference>
<accession>A0A9N9DG18</accession>
<dbReference type="Proteomes" id="UP000789706">
    <property type="component" value="Unassembled WGS sequence"/>
</dbReference>
<organism evidence="1 2">
    <name type="scientific">Diversispora eburnea</name>
    <dbReference type="NCBI Taxonomy" id="1213867"/>
    <lineage>
        <taxon>Eukaryota</taxon>
        <taxon>Fungi</taxon>
        <taxon>Fungi incertae sedis</taxon>
        <taxon>Mucoromycota</taxon>
        <taxon>Glomeromycotina</taxon>
        <taxon>Glomeromycetes</taxon>
        <taxon>Diversisporales</taxon>
        <taxon>Diversisporaceae</taxon>
        <taxon>Diversispora</taxon>
    </lineage>
</organism>
<proteinExistence type="predicted"/>
<dbReference type="AlphaFoldDB" id="A0A9N9DG18"/>
<feature type="non-terminal residue" evidence="1">
    <location>
        <position position="1"/>
    </location>
</feature>
<sequence length="46" mass="5583">LREHLNKKFSCKSNNFEIPITCYLEIEENTDSEYYTTDKGPEKYYQ</sequence>
<protein>
    <submittedName>
        <fullName evidence="1">6622_t:CDS:1</fullName>
    </submittedName>
</protein>
<evidence type="ECO:0000313" key="1">
    <source>
        <dbReference type="EMBL" id="CAG8634361.1"/>
    </source>
</evidence>
<evidence type="ECO:0000313" key="2">
    <source>
        <dbReference type="Proteomes" id="UP000789706"/>
    </source>
</evidence>